<comment type="caution">
    <text evidence="1">The sequence shown here is derived from an EMBL/GenBank/DDBJ whole genome shotgun (WGS) entry which is preliminary data.</text>
</comment>
<protein>
    <submittedName>
        <fullName evidence="1">Uncharacterized protein</fullName>
    </submittedName>
</protein>
<organism evidence="1">
    <name type="scientific">marine sediment metagenome</name>
    <dbReference type="NCBI Taxonomy" id="412755"/>
    <lineage>
        <taxon>unclassified sequences</taxon>
        <taxon>metagenomes</taxon>
        <taxon>ecological metagenomes</taxon>
    </lineage>
</organism>
<accession>X1EAX8</accession>
<sequence>MTKFVESKDKKTKPFTINMDFRENNSGIYGEIVVEHKTTRDFVQ</sequence>
<reference evidence="1" key="1">
    <citation type="journal article" date="2014" name="Front. Microbiol.">
        <title>High frequency of phylogenetically diverse reductive dehalogenase-homologous genes in deep subseafloor sedimentary metagenomes.</title>
        <authorList>
            <person name="Kawai M."/>
            <person name="Futagami T."/>
            <person name="Toyoda A."/>
            <person name="Takaki Y."/>
            <person name="Nishi S."/>
            <person name="Hori S."/>
            <person name="Arai W."/>
            <person name="Tsubouchi T."/>
            <person name="Morono Y."/>
            <person name="Uchiyama I."/>
            <person name="Ito T."/>
            <person name="Fujiyama A."/>
            <person name="Inagaki F."/>
            <person name="Takami H."/>
        </authorList>
    </citation>
    <scope>NUCLEOTIDE SEQUENCE</scope>
    <source>
        <strain evidence="1">Expedition CK06-06</strain>
    </source>
</reference>
<feature type="non-terminal residue" evidence="1">
    <location>
        <position position="44"/>
    </location>
</feature>
<dbReference type="AlphaFoldDB" id="X1EAX8"/>
<name>X1EAX8_9ZZZZ</name>
<gene>
    <name evidence="1" type="ORF">S01H4_65879</name>
</gene>
<evidence type="ECO:0000313" key="1">
    <source>
        <dbReference type="EMBL" id="GAH29762.1"/>
    </source>
</evidence>
<proteinExistence type="predicted"/>
<dbReference type="EMBL" id="BART01040510">
    <property type="protein sequence ID" value="GAH29762.1"/>
    <property type="molecule type" value="Genomic_DNA"/>
</dbReference>